<proteinExistence type="predicted"/>
<dbReference type="EMBL" id="JBHSDS010000010">
    <property type="protein sequence ID" value="MFC4360167.1"/>
    <property type="molecule type" value="Genomic_DNA"/>
</dbReference>
<comment type="caution">
    <text evidence="2">The sequence shown here is derived from an EMBL/GenBank/DDBJ whole genome shotgun (WGS) entry which is preliminary data.</text>
</comment>
<name>A0ABD5PGY7_9EURY</name>
<feature type="compositionally biased region" description="Basic and acidic residues" evidence="1">
    <location>
        <begin position="30"/>
        <end position="48"/>
    </location>
</feature>
<dbReference type="Proteomes" id="UP001595921">
    <property type="component" value="Unassembled WGS sequence"/>
</dbReference>
<dbReference type="RefSeq" id="WP_267623140.1">
    <property type="nucleotide sequence ID" value="NZ_JAODIW010000008.1"/>
</dbReference>
<feature type="compositionally biased region" description="Basic and acidic residues" evidence="1">
    <location>
        <begin position="131"/>
        <end position="144"/>
    </location>
</feature>
<keyword evidence="3" id="KW-1185">Reference proteome</keyword>
<sequence length="267" mass="28353">MAQDPPDDSDTEGDDSASMEPFETDSLADPEGRVLDPSELDFSERDEVSDLGEGRFIVSAGSDGGPGDVSDPAGAVPSPSESSPRTPAPTEQGAVGADGADEASNAGNGSRDAVEDTDEANAAPPPDSASEGDRSRRPNSREPVESEPVDGEAVSEWLTESMTDNGFDYGFDATLKHDGEVMRHRMDSTEAEATFETLLLWYARQVDDDRPVEETLGRLLADSEVPVTFPPDALVTMLCHHGLSRDDTIDDLLGAVKRDGGLQLSTR</sequence>
<reference evidence="2 3" key="1">
    <citation type="journal article" date="2019" name="Int. J. Syst. Evol. Microbiol.">
        <title>The Global Catalogue of Microorganisms (GCM) 10K type strain sequencing project: providing services to taxonomists for standard genome sequencing and annotation.</title>
        <authorList>
            <consortium name="The Broad Institute Genomics Platform"/>
            <consortium name="The Broad Institute Genome Sequencing Center for Infectious Disease"/>
            <person name="Wu L."/>
            <person name="Ma J."/>
        </authorList>
    </citation>
    <scope>NUCLEOTIDE SEQUENCE [LARGE SCALE GENOMIC DNA]</scope>
    <source>
        <strain evidence="2 3">CGMCC 1.12553</strain>
    </source>
</reference>
<feature type="region of interest" description="Disordered" evidence="1">
    <location>
        <begin position="1"/>
        <end position="153"/>
    </location>
</feature>
<dbReference type="AlphaFoldDB" id="A0ABD5PGY7"/>
<evidence type="ECO:0000313" key="3">
    <source>
        <dbReference type="Proteomes" id="UP001595921"/>
    </source>
</evidence>
<evidence type="ECO:0000256" key="1">
    <source>
        <dbReference type="SAM" id="MobiDB-lite"/>
    </source>
</evidence>
<organism evidence="2 3">
    <name type="scientific">Halobium salinum</name>
    <dbReference type="NCBI Taxonomy" id="1364940"/>
    <lineage>
        <taxon>Archaea</taxon>
        <taxon>Methanobacteriati</taxon>
        <taxon>Methanobacteriota</taxon>
        <taxon>Stenosarchaea group</taxon>
        <taxon>Halobacteria</taxon>
        <taxon>Halobacteriales</taxon>
        <taxon>Haloferacaceae</taxon>
        <taxon>Halobium</taxon>
    </lineage>
</organism>
<dbReference type="Pfam" id="PF24332">
    <property type="entry name" value="DUF7500"/>
    <property type="match status" value="1"/>
</dbReference>
<evidence type="ECO:0000313" key="2">
    <source>
        <dbReference type="EMBL" id="MFC4360167.1"/>
    </source>
</evidence>
<accession>A0ABD5PGY7</accession>
<gene>
    <name evidence="2" type="ORF">ACFO0N_19635</name>
</gene>
<protein>
    <submittedName>
        <fullName evidence="2">Uncharacterized protein</fullName>
    </submittedName>
</protein>
<feature type="compositionally biased region" description="Acidic residues" evidence="1">
    <location>
        <begin position="1"/>
        <end position="28"/>
    </location>
</feature>
<dbReference type="InterPro" id="IPR055923">
    <property type="entry name" value="DUF7500"/>
</dbReference>